<evidence type="ECO:0000256" key="5">
    <source>
        <dbReference type="RuleBase" id="RU362066"/>
    </source>
</evidence>
<comment type="subcellular location">
    <subcellularLocation>
        <location evidence="5">Secreted</location>
    </subcellularLocation>
    <subcellularLocation>
        <location evidence="5">Bacterial flagellum</location>
    </subcellularLocation>
</comment>
<comment type="caution">
    <text evidence="8">The sequence shown here is derived from an EMBL/GenBank/DDBJ whole genome shotgun (WGS) entry which is preliminary data.</text>
</comment>
<dbReference type="Pfam" id="PF02465">
    <property type="entry name" value="FliD_N"/>
    <property type="match status" value="1"/>
</dbReference>
<evidence type="ECO:0000256" key="2">
    <source>
        <dbReference type="ARBA" id="ARBA00011255"/>
    </source>
</evidence>
<organism evidence="8 9">
    <name type="scientific">Luedemannella flava</name>
    <dbReference type="NCBI Taxonomy" id="349316"/>
    <lineage>
        <taxon>Bacteria</taxon>
        <taxon>Bacillati</taxon>
        <taxon>Actinomycetota</taxon>
        <taxon>Actinomycetes</taxon>
        <taxon>Micromonosporales</taxon>
        <taxon>Micromonosporaceae</taxon>
        <taxon>Luedemannella</taxon>
    </lineage>
</organism>
<evidence type="ECO:0000313" key="9">
    <source>
        <dbReference type="Proteomes" id="UP001500218"/>
    </source>
</evidence>
<evidence type="ECO:0000256" key="4">
    <source>
        <dbReference type="ARBA" id="ARBA00023143"/>
    </source>
</evidence>
<keyword evidence="3" id="KW-0175">Coiled coil</keyword>
<comment type="function">
    <text evidence="5">Required for morphogenesis and for the elongation of the flagellar filament by facilitating polymerization of the flagellin monomers at the tip of growing filament. Forms a capping structure, which prevents flagellin subunits (transported through the central channel of the flagellum) from leaking out without polymerization at the distal end.</text>
</comment>
<keyword evidence="8" id="KW-0969">Cilium</keyword>
<protein>
    <recommendedName>
        <fullName evidence="5">Flagellar hook-associated protein 2</fullName>
        <shortName evidence="5">HAP2</shortName>
    </recommendedName>
    <alternativeName>
        <fullName evidence="5">Flagellar cap protein</fullName>
    </alternativeName>
</protein>
<feature type="domain" description="Flagellar hook-associated protein 2 C-terminal" evidence="7">
    <location>
        <begin position="213"/>
        <end position="414"/>
    </location>
</feature>
<keyword evidence="8" id="KW-0966">Cell projection</keyword>
<evidence type="ECO:0000256" key="1">
    <source>
        <dbReference type="ARBA" id="ARBA00009764"/>
    </source>
</evidence>
<evidence type="ECO:0000256" key="3">
    <source>
        <dbReference type="ARBA" id="ARBA00023054"/>
    </source>
</evidence>
<dbReference type="InterPro" id="IPR003481">
    <property type="entry name" value="FliD_N"/>
</dbReference>
<reference evidence="8 9" key="1">
    <citation type="journal article" date="2019" name="Int. J. Syst. Evol. Microbiol.">
        <title>The Global Catalogue of Microorganisms (GCM) 10K type strain sequencing project: providing services to taxonomists for standard genome sequencing and annotation.</title>
        <authorList>
            <consortium name="The Broad Institute Genomics Platform"/>
            <consortium name="The Broad Institute Genome Sequencing Center for Infectious Disease"/>
            <person name="Wu L."/>
            <person name="Ma J."/>
        </authorList>
    </citation>
    <scope>NUCLEOTIDE SEQUENCE [LARGE SCALE GENOMIC DNA]</scope>
    <source>
        <strain evidence="8 9">JCM 13250</strain>
    </source>
</reference>
<feature type="domain" description="Flagellar hook-associated protein 2 N-terminal" evidence="6">
    <location>
        <begin position="10"/>
        <end position="105"/>
    </location>
</feature>
<keyword evidence="8" id="KW-0282">Flagellum</keyword>
<dbReference type="Pfam" id="PF07195">
    <property type="entry name" value="FliD_C"/>
    <property type="match status" value="1"/>
</dbReference>
<dbReference type="PANTHER" id="PTHR30288">
    <property type="entry name" value="FLAGELLAR CAP/ASSEMBLY PROTEIN FLID"/>
    <property type="match status" value="1"/>
</dbReference>
<accession>A0ABN2MEP8</accession>
<comment type="similarity">
    <text evidence="1 5">Belongs to the FliD family.</text>
</comment>
<evidence type="ECO:0000259" key="6">
    <source>
        <dbReference type="Pfam" id="PF02465"/>
    </source>
</evidence>
<keyword evidence="4 5" id="KW-0975">Bacterial flagellum</keyword>
<dbReference type="RefSeq" id="WP_344136996.1">
    <property type="nucleotide sequence ID" value="NZ_BAAALT010000196.1"/>
</dbReference>
<dbReference type="Proteomes" id="UP001500218">
    <property type="component" value="Unassembled WGS sequence"/>
</dbReference>
<proteinExistence type="inferred from homology"/>
<comment type="subunit">
    <text evidence="2 5">Homopentamer.</text>
</comment>
<sequence length="430" mass="43530">MTSSVDGLISGLSTSALISQLMQVEAAPQTQLKTKVSNEQKVVAAYQSINTKLAALQKAAEDLSAKTTWSSVKATSSSDAVTASAANGAVTGNATFNVTSLARGQVSTAVVAGTGSVVAGGSLTVTIGSGDPVTIDVSADPSAAGVAKAINAKGLDLKAAVITTSTGDTVLQLTSTKTGTANAFTVTGLDAPVKNAVTAVDARVEVGDPATGGYAVTSSSNTFTNLMSGVTLTVKRVENDVTVDVSADADAIAAKTQAFVDAANNALKEISKQSAWSQGGTTNGPLVGDYMVRELTDRVLGTVSSGLAGYGSFKQVGVQLDRDGNLKFDKDAFAKAYAADPAAAERGAAGLGAAMTTMAETAQKNVTSSTQSRNKLVDNLNDQIAAWDVRLTARQTALQKQFSNLEVALGKLQSQSSWLSGQLAGLSSGS</sequence>
<evidence type="ECO:0000313" key="8">
    <source>
        <dbReference type="EMBL" id="GAA1822958.1"/>
    </source>
</evidence>
<gene>
    <name evidence="8" type="primary">fliD</name>
    <name evidence="8" type="ORF">GCM10009682_49140</name>
</gene>
<dbReference type="PANTHER" id="PTHR30288:SF0">
    <property type="entry name" value="FLAGELLAR HOOK-ASSOCIATED PROTEIN 2"/>
    <property type="match status" value="1"/>
</dbReference>
<dbReference type="InterPro" id="IPR040026">
    <property type="entry name" value="FliD"/>
</dbReference>
<name>A0ABN2MEP8_9ACTN</name>
<keyword evidence="9" id="KW-1185">Reference proteome</keyword>
<dbReference type="EMBL" id="BAAALT010000196">
    <property type="protein sequence ID" value="GAA1822958.1"/>
    <property type="molecule type" value="Genomic_DNA"/>
</dbReference>
<evidence type="ECO:0000259" key="7">
    <source>
        <dbReference type="Pfam" id="PF07195"/>
    </source>
</evidence>
<keyword evidence="5" id="KW-0964">Secreted</keyword>
<dbReference type="InterPro" id="IPR010809">
    <property type="entry name" value="FliD_C"/>
</dbReference>